<feature type="transmembrane region" description="Helical" evidence="11">
    <location>
        <begin position="226"/>
        <end position="244"/>
    </location>
</feature>
<evidence type="ECO:0000313" key="14">
    <source>
        <dbReference type="Proteomes" id="UP000243073"/>
    </source>
</evidence>
<keyword evidence="4" id="KW-1003">Cell membrane</keyword>
<reference evidence="13 14" key="1">
    <citation type="submission" date="2016-07" db="EMBL/GenBank/DDBJ databases">
        <title>Draft Genome Sequence of Oceanisphaera psychrotolerans, isolated from coastal sediment samples.</title>
        <authorList>
            <person name="Zhuo S."/>
            <person name="Ruan Z."/>
        </authorList>
    </citation>
    <scope>NUCLEOTIDE SEQUENCE [LARGE SCALE GENOMIC DNA]</scope>
    <source>
        <strain evidence="13 14">LAM-WHM-ZC</strain>
    </source>
</reference>
<evidence type="ECO:0000256" key="1">
    <source>
        <dbReference type="ARBA" id="ARBA00004429"/>
    </source>
</evidence>
<gene>
    <name evidence="13" type="ORF">BFR47_01585</name>
</gene>
<feature type="domain" description="Type II secretion system protein GspF" evidence="12">
    <location>
        <begin position="74"/>
        <end position="196"/>
    </location>
</feature>
<dbReference type="InterPro" id="IPR003004">
    <property type="entry name" value="GspF/PilC"/>
</dbReference>
<dbReference type="Proteomes" id="UP000243073">
    <property type="component" value="Unassembled WGS sequence"/>
</dbReference>
<comment type="similarity">
    <text evidence="2 10">Belongs to the GSP F family.</text>
</comment>
<keyword evidence="7" id="KW-0653">Protein transport</keyword>
<comment type="caution">
    <text evidence="13">The sequence shown here is derived from an EMBL/GenBank/DDBJ whole genome shotgun (WGS) entry which is preliminary data.</text>
</comment>
<dbReference type="InterPro" id="IPR042094">
    <property type="entry name" value="T2SS_GspF_sf"/>
</dbReference>
<accession>A0A1J4QFX2</accession>
<evidence type="ECO:0000256" key="4">
    <source>
        <dbReference type="ARBA" id="ARBA00022475"/>
    </source>
</evidence>
<protein>
    <submittedName>
        <fullName evidence="13">Type II secretion system protein F</fullName>
    </submittedName>
</protein>
<evidence type="ECO:0000256" key="7">
    <source>
        <dbReference type="ARBA" id="ARBA00022927"/>
    </source>
</evidence>
<feature type="transmembrane region" description="Helical" evidence="11">
    <location>
        <begin position="380"/>
        <end position="400"/>
    </location>
</feature>
<evidence type="ECO:0000256" key="2">
    <source>
        <dbReference type="ARBA" id="ARBA00005745"/>
    </source>
</evidence>
<dbReference type="PANTHER" id="PTHR30012:SF7">
    <property type="entry name" value="PROTEIN TRANSPORT PROTEIN HOFC HOMOLOG"/>
    <property type="match status" value="1"/>
</dbReference>
<keyword evidence="9 11" id="KW-0472">Membrane</keyword>
<dbReference type="Gene3D" id="1.20.81.30">
    <property type="entry name" value="Type II secretion system (T2SS), domain F"/>
    <property type="match status" value="2"/>
</dbReference>
<dbReference type="PROSITE" id="PS00874">
    <property type="entry name" value="T2SP_F"/>
    <property type="match status" value="1"/>
</dbReference>
<dbReference type="GO" id="GO:0005886">
    <property type="term" value="C:plasma membrane"/>
    <property type="evidence" value="ECO:0007669"/>
    <property type="project" value="UniProtKB-SubCell"/>
</dbReference>
<evidence type="ECO:0000256" key="11">
    <source>
        <dbReference type="SAM" id="Phobius"/>
    </source>
</evidence>
<keyword evidence="8 11" id="KW-1133">Transmembrane helix</keyword>
<dbReference type="InterPro" id="IPR001992">
    <property type="entry name" value="T2SS_GspF/T4SS_PilC_CS"/>
</dbReference>
<keyword evidence="14" id="KW-1185">Reference proteome</keyword>
<sequence length="408" mass="45053">MATSKKNSVQAYQWEGLNKRGQKVSGFIQAVNEQAVKRDLQRQGVSTTRVKRKRESLFSQRKNVIKPMDIAIITRQVATMLGAGVPLVQSLQIISRSAQKSSIRELTGAIAADVEGGTPLTEALSKFPRQFDELYCDLVHSGEQTGALEHIFDQIAIYREKAEALKSKIKKAMFYPAMVILVAIVVTSILLLFVIPQFEEIFAGFGATLPAFTQMVIMLSRWMQDYWLYILAATGVAVFAYVRAWRHSEKVRNATDRFVLRLPVVGDILHKAALARFSRTLATTFSAGIPLVEGLVSSAGASGNVVYRQAVMQVRSEVMAGMQMNLALRSTQLFPDMVVQMVMIGEESGAIDDMMNKVAVIYEREVDDAVDGLTSLIEPLIMVVLGILVGGLVIAMYLPIFDLGNVVR</sequence>
<organism evidence="13 14">
    <name type="scientific">Oceanisphaera psychrotolerans</name>
    <dbReference type="NCBI Taxonomy" id="1414654"/>
    <lineage>
        <taxon>Bacteria</taxon>
        <taxon>Pseudomonadati</taxon>
        <taxon>Pseudomonadota</taxon>
        <taxon>Gammaproteobacteria</taxon>
        <taxon>Aeromonadales</taxon>
        <taxon>Aeromonadaceae</taxon>
        <taxon>Oceanisphaera</taxon>
    </lineage>
</organism>
<evidence type="ECO:0000256" key="10">
    <source>
        <dbReference type="RuleBase" id="RU003923"/>
    </source>
</evidence>
<keyword evidence="6 10" id="KW-0812">Transmembrane</keyword>
<dbReference type="PRINTS" id="PR00812">
    <property type="entry name" value="BCTERIALGSPF"/>
</dbReference>
<evidence type="ECO:0000256" key="8">
    <source>
        <dbReference type="ARBA" id="ARBA00022989"/>
    </source>
</evidence>
<dbReference type="InterPro" id="IPR018076">
    <property type="entry name" value="T2SS_GspF_dom"/>
</dbReference>
<evidence type="ECO:0000256" key="5">
    <source>
        <dbReference type="ARBA" id="ARBA00022519"/>
    </source>
</evidence>
<name>A0A1J4QFX2_9GAMM</name>
<dbReference type="PANTHER" id="PTHR30012">
    <property type="entry name" value="GENERAL SECRETION PATHWAY PROTEIN"/>
    <property type="match status" value="1"/>
</dbReference>
<evidence type="ECO:0000256" key="9">
    <source>
        <dbReference type="ARBA" id="ARBA00023136"/>
    </source>
</evidence>
<comment type="subcellular location">
    <subcellularLocation>
        <location evidence="1 10">Cell inner membrane</location>
        <topology evidence="1 10">Multi-pass membrane protein</topology>
    </subcellularLocation>
</comment>
<keyword evidence="5" id="KW-0997">Cell inner membrane</keyword>
<evidence type="ECO:0000256" key="3">
    <source>
        <dbReference type="ARBA" id="ARBA00022448"/>
    </source>
</evidence>
<keyword evidence="3 10" id="KW-0813">Transport</keyword>
<dbReference type="STRING" id="1414654.BFR47_01585"/>
<evidence type="ECO:0000313" key="13">
    <source>
        <dbReference type="EMBL" id="OIN12400.1"/>
    </source>
</evidence>
<feature type="domain" description="Type II secretion system protein GspF" evidence="12">
    <location>
        <begin position="277"/>
        <end position="399"/>
    </location>
</feature>
<proteinExistence type="inferred from homology"/>
<dbReference type="RefSeq" id="WP_071472175.1">
    <property type="nucleotide sequence ID" value="NZ_MDKE01000011.1"/>
</dbReference>
<dbReference type="OrthoDB" id="9805682at2"/>
<evidence type="ECO:0000256" key="6">
    <source>
        <dbReference type="ARBA" id="ARBA00022692"/>
    </source>
</evidence>
<dbReference type="FunFam" id="1.20.81.30:FF:000001">
    <property type="entry name" value="Type II secretion system protein F"/>
    <property type="match status" value="2"/>
</dbReference>
<dbReference type="AlphaFoldDB" id="A0A1J4QFX2"/>
<dbReference type="Pfam" id="PF00482">
    <property type="entry name" value="T2SSF"/>
    <property type="match status" value="2"/>
</dbReference>
<evidence type="ECO:0000259" key="12">
    <source>
        <dbReference type="Pfam" id="PF00482"/>
    </source>
</evidence>
<feature type="transmembrane region" description="Helical" evidence="11">
    <location>
        <begin position="174"/>
        <end position="195"/>
    </location>
</feature>
<dbReference type="EMBL" id="MDKE01000011">
    <property type="protein sequence ID" value="OIN12400.1"/>
    <property type="molecule type" value="Genomic_DNA"/>
</dbReference>
<dbReference type="GO" id="GO:0015628">
    <property type="term" value="P:protein secretion by the type II secretion system"/>
    <property type="evidence" value="ECO:0007669"/>
    <property type="project" value="TreeGrafter"/>
</dbReference>